<dbReference type="PANTHER" id="PTHR14490:SF5">
    <property type="entry name" value="PROTEIN KRI1 HOMOLOG"/>
    <property type="match status" value="1"/>
</dbReference>
<sequence>MSELTFKINQKFAKEYEDKKQNEELSLLREKYGDSGKVDDLKLLRAAARHKREGKIGTTVVDFLSDSGDDSDSSSSSEEDEVGELSTPHVDVQIFKTLMAIKNRDNKIYDNTANFFSEADLAEANENWQKKQKIAKSQKPITIKDYQRQVLLEHGGEIDEDKMLSDKKPLSHAEEQQLLKDSFKSALDEGASEDDDDGLFLKRDKTEEEIQQSEDKYKEFLLENLASGKDTAKSIEELNLFKESNTNPDQAFLIDYVINRKWVDKDETSAQSHQGDDYINDQLDEINDYVAETHELQYNHRFQEPGGTELKSYSRNIEGSVRKEDSSRKRQRQEREERKKLEKQKKMEDLKRLKNLKLKEIMKKLDKIKEITGNDSVGFDDIDIDGEYDPEAYDQQMESLFGDNYYDEKDSKKPVWDDDIDITDIVPPEENEDDKLPDQSTKKSKKNKNKSKNKSEDSDFIMDADFLPENENYSNDNTEVLAETSESTNSKLRSKVDKEKKFLGKSLDQYYQLNYEDVIGDLPTRFKYQKTKPSDLGLTPEEILLADDDDLNELISLKKLAPFRPDWKVAKDMKKIKKNNLKNLQKKIKKKQKLWNQVFRVDPKPESSKK</sequence>
<dbReference type="STRING" id="133381.A0A2T9ZH28"/>
<feature type="region of interest" description="Disordered" evidence="2">
    <location>
        <begin position="298"/>
        <end position="346"/>
    </location>
</feature>
<dbReference type="InterPro" id="IPR018034">
    <property type="entry name" value="Kri1"/>
</dbReference>
<feature type="compositionally biased region" description="Polar residues" evidence="2">
    <location>
        <begin position="471"/>
        <end position="491"/>
    </location>
</feature>
<accession>A0A2T9ZH28</accession>
<dbReference type="EMBL" id="MBFS01000184">
    <property type="protein sequence ID" value="PVV03870.1"/>
    <property type="molecule type" value="Genomic_DNA"/>
</dbReference>
<dbReference type="InterPro" id="IPR024626">
    <property type="entry name" value="Kri1-like_C"/>
</dbReference>
<feature type="domain" description="Kri1-like C-terminal" evidence="3">
    <location>
        <begin position="505"/>
        <end position="587"/>
    </location>
</feature>
<feature type="compositionally biased region" description="Basic residues" evidence="2">
    <location>
        <begin position="442"/>
        <end position="452"/>
    </location>
</feature>
<feature type="compositionally biased region" description="Acidic residues" evidence="2">
    <location>
        <begin position="458"/>
        <end position="468"/>
    </location>
</feature>
<feature type="region of interest" description="Disordered" evidence="2">
    <location>
        <begin position="62"/>
        <end position="88"/>
    </location>
</feature>
<feature type="compositionally biased region" description="Acidic residues" evidence="2">
    <location>
        <begin position="417"/>
        <end position="433"/>
    </location>
</feature>
<dbReference type="GO" id="GO:0030686">
    <property type="term" value="C:90S preribosome"/>
    <property type="evidence" value="ECO:0007669"/>
    <property type="project" value="TreeGrafter"/>
</dbReference>
<dbReference type="GO" id="GO:0005730">
    <property type="term" value="C:nucleolus"/>
    <property type="evidence" value="ECO:0007669"/>
    <property type="project" value="TreeGrafter"/>
</dbReference>
<proteinExistence type="inferred from homology"/>
<feature type="region of interest" description="Disordered" evidence="2">
    <location>
        <begin position="408"/>
        <end position="495"/>
    </location>
</feature>
<evidence type="ECO:0000256" key="2">
    <source>
        <dbReference type="SAM" id="MobiDB-lite"/>
    </source>
</evidence>
<comment type="similarity">
    <text evidence="1">Belongs to the KRI1 family.</text>
</comment>
<dbReference type="OrthoDB" id="10252032at2759"/>
<evidence type="ECO:0000313" key="4">
    <source>
        <dbReference type="EMBL" id="PVV03870.1"/>
    </source>
</evidence>
<feature type="compositionally biased region" description="Basic and acidic residues" evidence="2">
    <location>
        <begin position="320"/>
        <end position="346"/>
    </location>
</feature>
<dbReference type="AlphaFoldDB" id="A0A2T9ZH28"/>
<gene>
    <name evidence="4" type="ORF">BB560_001640</name>
</gene>
<dbReference type="Pfam" id="PF05178">
    <property type="entry name" value="Kri1"/>
    <property type="match status" value="1"/>
</dbReference>
<keyword evidence="5" id="KW-1185">Reference proteome</keyword>
<dbReference type="PANTHER" id="PTHR14490">
    <property type="entry name" value="ZINC FINGER, ZZ TYPE"/>
    <property type="match status" value="1"/>
</dbReference>
<name>A0A2T9ZH28_9FUNG</name>
<dbReference type="Proteomes" id="UP000245609">
    <property type="component" value="Unassembled WGS sequence"/>
</dbReference>
<evidence type="ECO:0000313" key="5">
    <source>
        <dbReference type="Proteomes" id="UP000245609"/>
    </source>
</evidence>
<evidence type="ECO:0000259" key="3">
    <source>
        <dbReference type="Pfam" id="PF12936"/>
    </source>
</evidence>
<protein>
    <recommendedName>
        <fullName evidence="3">Kri1-like C-terminal domain-containing protein</fullName>
    </recommendedName>
</protein>
<dbReference type="Pfam" id="PF12936">
    <property type="entry name" value="Kri1_C"/>
    <property type="match status" value="1"/>
</dbReference>
<feature type="compositionally biased region" description="Acidic residues" evidence="2">
    <location>
        <begin position="67"/>
        <end position="83"/>
    </location>
</feature>
<dbReference type="GO" id="GO:0000447">
    <property type="term" value="P:endonucleolytic cleavage in ITS1 to separate SSU-rRNA from 5.8S rRNA and LSU-rRNA from tricistronic rRNA transcript (SSU-rRNA, 5.8S rRNA, LSU-rRNA)"/>
    <property type="evidence" value="ECO:0007669"/>
    <property type="project" value="TreeGrafter"/>
</dbReference>
<reference evidence="4 5" key="1">
    <citation type="journal article" date="2018" name="MBio">
        <title>Comparative Genomics Reveals the Core Gene Toolbox for the Fungus-Insect Symbiosis.</title>
        <authorList>
            <person name="Wang Y."/>
            <person name="Stata M."/>
            <person name="Wang W."/>
            <person name="Stajich J.E."/>
            <person name="White M.M."/>
            <person name="Moncalvo J.M."/>
        </authorList>
    </citation>
    <scope>NUCLEOTIDE SEQUENCE [LARGE SCALE GENOMIC DNA]</scope>
    <source>
        <strain evidence="4 5">SC-DP-2</strain>
    </source>
</reference>
<comment type="caution">
    <text evidence="4">The sequence shown here is derived from an EMBL/GenBank/DDBJ whole genome shotgun (WGS) entry which is preliminary data.</text>
</comment>
<evidence type="ECO:0000256" key="1">
    <source>
        <dbReference type="ARBA" id="ARBA00007473"/>
    </source>
</evidence>
<organism evidence="4 5">
    <name type="scientific">Smittium megazygosporum</name>
    <dbReference type="NCBI Taxonomy" id="133381"/>
    <lineage>
        <taxon>Eukaryota</taxon>
        <taxon>Fungi</taxon>
        <taxon>Fungi incertae sedis</taxon>
        <taxon>Zoopagomycota</taxon>
        <taxon>Kickxellomycotina</taxon>
        <taxon>Harpellomycetes</taxon>
        <taxon>Harpellales</taxon>
        <taxon>Legeriomycetaceae</taxon>
        <taxon>Smittium</taxon>
    </lineage>
</organism>